<feature type="region of interest" description="Disordered" evidence="10">
    <location>
        <begin position="187"/>
        <end position="216"/>
    </location>
</feature>
<dbReference type="PRINTS" id="PR00734">
    <property type="entry name" value="GLHYDRLASE7"/>
</dbReference>
<evidence type="ECO:0000256" key="7">
    <source>
        <dbReference type="ARBA" id="ARBA00023295"/>
    </source>
</evidence>
<reference evidence="12" key="1">
    <citation type="journal article" date="2013" name="Genome Announc.">
        <title>Draft genome sequence of the ascomycete Phaeoacremonium aleophilum strain UCR-PA7, a causal agent of the esca disease complex in grapevines.</title>
        <authorList>
            <person name="Blanco-Ulate B."/>
            <person name="Rolshausen P."/>
            <person name="Cantu D."/>
        </authorList>
    </citation>
    <scope>NUCLEOTIDE SEQUENCE [LARGE SCALE GENOMIC DNA]</scope>
    <source>
        <strain evidence="12">UCR-PA7</strain>
    </source>
</reference>
<dbReference type="InterPro" id="IPR001722">
    <property type="entry name" value="Glyco_hydro_7"/>
</dbReference>
<evidence type="ECO:0000256" key="8">
    <source>
        <dbReference type="ARBA" id="ARBA00023326"/>
    </source>
</evidence>
<dbReference type="SUPFAM" id="SSF49899">
    <property type="entry name" value="Concanavalin A-like lectins/glucanases"/>
    <property type="match status" value="1"/>
</dbReference>
<evidence type="ECO:0000256" key="1">
    <source>
        <dbReference type="ARBA" id="ARBA00000966"/>
    </source>
</evidence>
<dbReference type="InterPro" id="IPR037019">
    <property type="entry name" value="Glyco_hydro_7_sf"/>
</dbReference>
<evidence type="ECO:0000256" key="5">
    <source>
        <dbReference type="ARBA" id="ARBA00023180"/>
    </source>
</evidence>
<keyword evidence="8 9" id="KW-0624">Polysaccharide degradation</keyword>
<dbReference type="Proteomes" id="UP000014074">
    <property type="component" value="Unassembled WGS sequence"/>
</dbReference>
<accession>R8BX53</accession>
<evidence type="ECO:0000256" key="2">
    <source>
        <dbReference type="ARBA" id="ARBA00006044"/>
    </source>
</evidence>
<dbReference type="Pfam" id="PF00840">
    <property type="entry name" value="Glyco_hydro_7"/>
    <property type="match status" value="1"/>
</dbReference>
<proteinExistence type="inferred from homology"/>
<evidence type="ECO:0000256" key="6">
    <source>
        <dbReference type="ARBA" id="ARBA00023277"/>
    </source>
</evidence>
<organism evidence="11 12">
    <name type="scientific">Phaeoacremonium minimum (strain UCR-PA7)</name>
    <name type="common">Esca disease fungus</name>
    <name type="synonym">Togninia minima</name>
    <dbReference type="NCBI Taxonomy" id="1286976"/>
    <lineage>
        <taxon>Eukaryota</taxon>
        <taxon>Fungi</taxon>
        <taxon>Dikarya</taxon>
        <taxon>Ascomycota</taxon>
        <taxon>Pezizomycotina</taxon>
        <taxon>Sordariomycetes</taxon>
        <taxon>Sordariomycetidae</taxon>
        <taxon>Togniniales</taxon>
        <taxon>Togniniaceae</taxon>
        <taxon>Phaeoacremonium</taxon>
    </lineage>
</organism>
<keyword evidence="7 9" id="KW-0326">Glycosidase</keyword>
<sequence length="244" mass="26263">MERQANTQGYGACCNEMDIWEANSAATAFTPHPCNITQVYKCSGSTCGNTNRYAGVCDKDGCDYNPYRLGALSYYQPNATVDTNRTFTVVTQFLTTTGNSTGDLREIRRLYVQDGKIIENALVQVQGIDKGNSITDEFCAQEKKTFDGVNAFATQGGMKGMGDALKRGMVLVSSVWDDAGSSMKWLDSTYPEGSDPTKEPGTGRGPCPATGGSADDLLANAPWTQVKFSNIKTGEIGSTFKGKK</sequence>
<dbReference type="RefSeq" id="XP_007911494.1">
    <property type="nucleotide sequence ID" value="XM_007913303.1"/>
</dbReference>
<dbReference type="HOGENOM" id="CLU_020817_2_0_1"/>
<gene>
    <name evidence="11" type="ORF">UCRPA7_709</name>
</gene>
<dbReference type="GO" id="GO:0030245">
    <property type="term" value="P:cellulose catabolic process"/>
    <property type="evidence" value="ECO:0007669"/>
    <property type="project" value="UniProtKB-KW"/>
</dbReference>
<keyword evidence="3 9" id="KW-0378">Hydrolase</keyword>
<comment type="similarity">
    <text evidence="2 9">Belongs to the glycosyl hydrolase 7 (cellulase C) family.</text>
</comment>
<dbReference type="EC" id="3.2.1.-" evidence="9"/>
<evidence type="ECO:0000256" key="3">
    <source>
        <dbReference type="ARBA" id="ARBA00022801"/>
    </source>
</evidence>
<dbReference type="GO" id="GO:0008810">
    <property type="term" value="F:cellulase activity"/>
    <property type="evidence" value="ECO:0007669"/>
    <property type="project" value="UniProtKB-EC"/>
</dbReference>
<keyword evidence="12" id="KW-1185">Reference proteome</keyword>
<evidence type="ECO:0000256" key="4">
    <source>
        <dbReference type="ARBA" id="ARBA00023001"/>
    </source>
</evidence>
<dbReference type="PANTHER" id="PTHR33753">
    <property type="entry name" value="1,4-BETA-D-GLUCAN CELLOBIOHYDROLASE B"/>
    <property type="match status" value="1"/>
</dbReference>
<evidence type="ECO:0000313" key="12">
    <source>
        <dbReference type="Proteomes" id="UP000014074"/>
    </source>
</evidence>
<dbReference type="KEGG" id="tmn:UCRPA7_709"/>
<keyword evidence="4 9" id="KW-0136">Cellulose degradation</keyword>
<dbReference type="AlphaFoldDB" id="R8BX53"/>
<evidence type="ECO:0000313" key="11">
    <source>
        <dbReference type="EMBL" id="EOO03905.1"/>
    </source>
</evidence>
<dbReference type="EMBL" id="KB932812">
    <property type="protein sequence ID" value="EOO03905.1"/>
    <property type="molecule type" value="Genomic_DNA"/>
</dbReference>
<dbReference type="InterPro" id="IPR013320">
    <property type="entry name" value="ConA-like_dom_sf"/>
</dbReference>
<keyword evidence="5" id="KW-0325">Glycoprotein</keyword>
<evidence type="ECO:0000256" key="10">
    <source>
        <dbReference type="SAM" id="MobiDB-lite"/>
    </source>
</evidence>
<dbReference type="PANTHER" id="PTHR33753:SF1">
    <property type="entry name" value="ENDO-BETA-1,4-GLUCANASE CELB"/>
    <property type="match status" value="1"/>
</dbReference>
<name>R8BX53_PHAM7</name>
<dbReference type="OrthoDB" id="412382at2759"/>
<protein>
    <recommendedName>
        <fullName evidence="9">Glucanase</fullName>
        <ecNumber evidence="9">3.2.1.-</ecNumber>
    </recommendedName>
</protein>
<dbReference type="Gene3D" id="2.70.100.10">
    <property type="entry name" value="Glycoside hydrolase, family 7, domain"/>
    <property type="match status" value="1"/>
</dbReference>
<keyword evidence="6" id="KW-0119">Carbohydrate metabolism</keyword>
<dbReference type="eggNOG" id="ENOG502SJT6">
    <property type="taxonomic scope" value="Eukaryota"/>
</dbReference>
<dbReference type="GeneID" id="19327814"/>
<evidence type="ECO:0000256" key="9">
    <source>
        <dbReference type="RuleBase" id="RU361164"/>
    </source>
</evidence>
<comment type="catalytic activity">
    <reaction evidence="1">
        <text>Endohydrolysis of (1-&gt;4)-beta-D-glucosidic linkages in cellulose, lichenin and cereal beta-D-glucans.</text>
        <dbReference type="EC" id="3.2.1.4"/>
    </reaction>
</comment>